<dbReference type="CDD" id="cd07184">
    <property type="entry name" value="E_set_Isoamylase_like_N"/>
    <property type="match status" value="1"/>
</dbReference>
<feature type="domain" description="AMP-activated protein kinase glycogen-binding" evidence="2">
    <location>
        <begin position="162"/>
        <end position="230"/>
    </location>
</feature>
<name>A0A562SAS1_9BACT</name>
<sequence length="481" mass="55593">MEIKQTISFLSLLRRFVLLLLLLIGSNLYAQPPVKSFVVKKGYIYITLSKNIPLNELETFIRNYSLEELDLKNFFKSSRPDSLIKLGWNIVLNNGEMLVLSKSMEPAEQLMDPVEKILLAQKHLQNWGVSNKEPLYGYNRFKRKYSFAVKDSAVTFFMKGNLQAKQVMLAGTFNNWNPDALPMIKTDSGWIAFVKLGAGKHYYKFIADGKWTIDKDNELVENDGKGNDNSVYYKTNFVFALKGYTATKQMMLAGSFNNWNPDEIAMERWGEGWQKQVYLSNGTHTYRFIADGEWFTDPFNPDQYPNEFSETNAVVCIGQPFVFFLKGNLTAKKVMLKGSFNQWKNYELQMKRTDSGWIFPYVLGHGNYEYTYEVDGNDLTDTLTRKKLPNATLVIAPNQTFRLKGYEKAKKVFLAGDFNNWSPGGFPMRREGDMWIIDQHLLPGKHVYKFVVDGKWIVDPANELREPNEFGEENSVLWKEE</sequence>
<dbReference type="PANTHER" id="PTHR10343:SF84">
    <property type="entry name" value="5'-AMP-ACTIVATED PROTEIN KINASE SUBUNIT BETA-1"/>
    <property type="match status" value="1"/>
</dbReference>
<dbReference type="InterPro" id="IPR014756">
    <property type="entry name" value="Ig_E-set"/>
</dbReference>
<evidence type="ECO:0000256" key="1">
    <source>
        <dbReference type="ARBA" id="ARBA00010926"/>
    </source>
</evidence>
<dbReference type="InterPro" id="IPR050827">
    <property type="entry name" value="CRP1_MDG1_kinase"/>
</dbReference>
<organism evidence="3 4">
    <name type="scientific">Lacibacter cauensis</name>
    <dbReference type="NCBI Taxonomy" id="510947"/>
    <lineage>
        <taxon>Bacteria</taxon>
        <taxon>Pseudomonadati</taxon>
        <taxon>Bacteroidota</taxon>
        <taxon>Chitinophagia</taxon>
        <taxon>Chitinophagales</taxon>
        <taxon>Chitinophagaceae</taxon>
        <taxon>Lacibacter</taxon>
    </lineage>
</organism>
<comment type="caution">
    <text evidence="3">The sequence shown here is derived from an EMBL/GenBank/DDBJ whole genome shotgun (WGS) entry which is preliminary data.</text>
</comment>
<dbReference type="InterPro" id="IPR013783">
    <property type="entry name" value="Ig-like_fold"/>
</dbReference>
<dbReference type="Gene3D" id="2.60.40.10">
    <property type="entry name" value="Immunoglobulins"/>
    <property type="match status" value="4"/>
</dbReference>
<dbReference type="PANTHER" id="PTHR10343">
    <property type="entry name" value="5'-AMP-ACTIVATED PROTEIN KINASE , BETA SUBUNIT"/>
    <property type="match status" value="1"/>
</dbReference>
<dbReference type="RefSeq" id="WP_144888572.1">
    <property type="nucleotide sequence ID" value="NZ_VLLE01000007.1"/>
</dbReference>
<protein>
    <submittedName>
        <fullName evidence="3">Putative carbohydrate-binding protein with CBM48</fullName>
    </submittedName>
</protein>
<dbReference type="SUPFAM" id="SSF81296">
    <property type="entry name" value="E set domains"/>
    <property type="match status" value="4"/>
</dbReference>
<evidence type="ECO:0000313" key="3">
    <source>
        <dbReference type="EMBL" id="TWI78425.1"/>
    </source>
</evidence>
<dbReference type="AlphaFoldDB" id="A0A562SAS1"/>
<keyword evidence="4" id="KW-1185">Reference proteome</keyword>
<dbReference type="OrthoDB" id="5451596at2"/>
<accession>A0A562SAS1</accession>
<dbReference type="InterPro" id="IPR032640">
    <property type="entry name" value="AMPK1_CBM"/>
</dbReference>
<proteinExistence type="inferred from homology"/>
<reference evidence="3 4" key="1">
    <citation type="journal article" date="2015" name="Stand. Genomic Sci.">
        <title>Genomic Encyclopedia of Bacterial and Archaeal Type Strains, Phase III: the genomes of soil and plant-associated and newly described type strains.</title>
        <authorList>
            <person name="Whitman W.B."/>
            <person name="Woyke T."/>
            <person name="Klenk H.P."/>
            <person name="Zhou Y."/>
            <person name="Lilburn T.G."/>
            <person name="Beck B.J."/>
            <person name="De Vos P."/>
            <person name="Vandamme P."/>
            <person name="Eisen J.A."/>
            <person name="Garrity G."/>
            <person name="Hugenholtz P."/>
            <person name="Kyrpides N.C."/>
        </authorList>
    </citation>
    <scope>NUCLEOTIDE SEQUENCE [LARGE SCALE GENOMIC DNA]</scope>
    <source>
        <strain evidence="3 4">CGMCC 1.7271</strain>
    </source>
</reference>
<feature type="domain" description="AMP-activated protein kinase glycogen-binding" evidence="2">
    <location>
        <begin position="407"/>
        <end position="474"/>
    </location>
</feature>
<dbReference type="CDD" id="cd02859">
    <property type="entry name" value="E_set_AMPKbeta_like_N"/>
    <property type="match status" value="1"/>
</dbReference>
<dbReference type="EMBL" id="VLLE01000007">
    <property type="protein sequence ID" value="TWI78425.1"/>
    <property type="molecule type" value="Genomic_DNA"/>
</dbReference>
<dbReference type="Pfam" id="PF16561">
    <property type="entry name" value="AMPK1_CBM"/>
    <property type="match status" value="3"/>
</dbReference>
<comment type="similarity">
    <text evidence="1">Belongs to the 5'-AMP-activated protein kinase beta subunit family.</text>
</comment>
<feature type="domain" description="AMP-activated protein kinase glycogen-binding" evidence="2">
    <location>
        <begin position="247"/>
        <end position="314"/>
    </location>
</feature>
<evidence type="ECO:0000313" key="4">
    <source>
        <dbReference type="Proteomes" id="UP000316167"/>
    </source>
</evidence>
<evidence type="ECO:0000259" key="2">
    <source>
        <dbReference type="Pfam" id="PF16561"/>
    </source>
</evidence>
<dbReference type="CDD" id="cd02688">
    <property type="entry name" value="E_set"/>
    <property type="match status" value="1"/>
</dbReference>
<dbReference type="Proteomes" id="UP000316167">
    <property type="component" value="Unassembled WGS sequence"/>
</dbReference>
<gene>
    <name evidence="3" type="ORF">IQ13_4111</name>
</gene>